<dbReference type="EMBL" id="JABSTQ010003088">
    <property type="protein sequence ID" value="KAG0443645.1"/>
    <property type="molecule type" value="Genomic_DNA"/>
</dbReference>
<sequence>RSFGLHHPDTYKFVAAFPKEQSLTGQKLADVLRGEPQVSSKTTYSCLAKTQSKLVEEIYAHSLWVLCKIGYRMSQMEAELSYIGMCLRYKFVDPERFHHLETLQVGWHRKRKILNDYRNCTRDHLRTCCAVENSNEVACQKWSQSILCRRSL</sequence>
<comment type="caution">
    <text evidence="1">The sequence shown here is derived from an EMBL/GenBank/DDBJ whole genome shotgun (WGS) entry which is preliminary data.</text>
</comment>
<gene>
    <name evidence="1" type="ORF">HPB47_014682</name>
</gene>
<organism evidence="1 2">
    <name type="scientific">Ixodes persulcatus</name>
    <name type="common">Taiga tick</name>
    <dbReference type="NCBI Taxonomy" id="34615"/>
    <lineage>
        <taxon>Eukaryota</taxon>
        <taxon>Metazoa</taxon>
        <taxon>Ecdysozoa</taxon>
        <taxon>Arthropoda</taxon>
        <taxon>Chelicerata</taxon>
        <taxon>Arachnida</taxon>
        <taxon>Acari</taxon>
        <taxon>Parasitiformes</taxon>
        <taxon>Ixodida</taxon>
        <taxon>Ixodoidea</taxon>
        <taxon>Ixodidae</taxon>
        <taxon>Ixodinae</taxon>
        <taxon>Ixodes</taxon>
    </lineage>
</organism>
<dbReference type="Proteomes" id="UP000805193">
    <property type="component" value="Unassembled WGS sequence"/>
</dbReference>
<accession>A0AC60QWQ7</accession>
<protein>
    <submittedName>
        <fullName evidence="1">Uncharacterized protein</fullName>
    </submittedName>
</protein>
<evidence type="ECO:0000313" key="2">
    <source>
        <dbReference type="Proteomes" id="UP000805193"/>
    </source>
</evidence>
<reference evidence="1 2" key="1">
    <citation type="journal article" date="2020" name="Cell">
        <title>Large-Scale Comparative Analyses of Tick Genomes Elucidate Their Genetic Diversity and Vector Capacities.</title>
        <authorList>
            <consortium name="Tick Genome and Microbiome Consortium (TIGMIC)"/>
            <person name="Jia N."/>
            <person name="Wang J."/>
            <person name="Shi W."/>
            <person name="Du L."/>
            <person name="Sun Y."/>
            <person name="Zhan W."/>
            <person name="Jiang J.F."/>
            <person name="Wang Q."/>
            <person name="Zhang B."/>
            <person name="Ji P."/>
            <person name="Bell-Sakyi L."/>
            <person name="Cui X.M."/>
            <person name="Yuan T.T."/>
            <person name="Jiang B.G."/>
            <person name="Yang W.F."/>
            <person name="Lam T.T."/>
            <person name="Chang Q.C."/>
            <person name="Ding S.J."/>
            <person name="Wang X.J."/>
            <person name="Zhu J.G."/>
            <person name="Ruan X.D."/>
            <person name="Zhao L."/>
            <person name="Wei J.T."/>
            <person name="Ye R.Z."/>
            <person name="Que T.C."/>
            <person name="Du C.H."/>
            <person name="Zhou Y.H."/>
            <person name="Cheng J.X."/>
            <person name="Dai P.F."/>
            <person name="Guo W.B."/>
            <person name="Han X.H."/>
            <person name="Huang E.J."/>
            <person name="Li L.F."/>
            <person name="Wei W."/>
            <person name="Gao Y.C."/>
            <person name="Liu J.Z."/>
            <person name="Shao H.Z."/>
            <person name="Wang X."/>
            <person name="Wang C.C."/>
            <person name="Yang T.C."/>
            <person name="Huo Q.B."/>
            <person name="Li W."/>
            <person name="Chen H.Y."/>
            <person name="Chen S.E."/>
            <person name="Zhou L.G."/>
            <person name="Ni X.B."/>
            <person name="Tian J.H."/>
            <person name="Sheng Y."/>
            <person name="Liu T."/>
            <person name="Pan Y.S."/>
            <person name="Xia L.Y."/>
            <person name="Li J."/>
            <person name="Zhao F."/>
            <person name="Cao W.C."/>
        </authorList>
    </citation>
    <scope>NUCLEOTIDE SEQUENCE [LARGE SCALE GENOMIC DNA]</scope>
    <source>
        <strain evidence="1">Iper-2018</strain>
    </source>
</reference>
<feature type="non-terminal residue" evidence="1">
    <location>
        <position position="1"/>
    </location>
</feature>
<feature type="non-terminal residue" evidence="1">
    <location>
        <position position="152"/>
    </location>
</feature>
<proteinExistence type="predicted"/>
<evidence type="ECO:0000313" key="1">
    <source>
        <dbReference type="EMBL" id="KAG0443645.1"/>
    </source>
</evidence>
<keyword evidence="2" id="KW-1185">Reference proteome</keyword>
<name>A0AC60QWQ7_IXOPE</name>